<dbReference type="Proteomes" id="UP000271426">
    <property type="component" value="Chromosome"/>
</dbReference>
<evidence type="ECO:0000313" key="4">
    <source>
        <dbReference type="Proteomes" id="UP000271426"/>
    </source>
</evidence>
<evidence type="ECO:0000313" key="3">
    <source>
        <dbReference type="EMBL" id="AZA09278.1"/>
    </source>
</evidence>
<dbReference type="EMBL" id="CP033898">
    <property type="protein sequence ID" value="AZA09278.1"/>
    <property type="molecule type" value="Genomic_DNA"/>
</dbReference>
<evidence type="ECO:0000259" key="2">
    <source>
        <dbReference type="Pfam" id="PF19187"/>
    </source>
</evidence>
<feature type="domain" description="WYL" evidence="1">
    <location>
        <begin position="149"/>
        <end position="216"/>
    </location>
</feature>
<dbReference type="InterPro" id="IPR043839">
    <property type="entry name" value="PafC_HTH"/>
</dbReference>
<name>A0A3G6IX97_9CORY</name>
<dbReference type="PANTHER" id="PTHR34580">
    <property type="match status" value="1"/>
</dbReference>
<dbReference type="InterPro" id="IPR026881">
    <property type="entry name" value="WYL_dom"/>
</dbReference>
<evidence type="ECO:0000259" key="1">
    <source>
        <dbReference type="Pfam" id="PF13280"/>
    </source>
</evidence>
<organism evidence="3 4">
    <name type="scientific">Corynebacterium pseudopelargi</name>
    <dbReference type="NCBI Taxonomy" id="2080757"/>
    <lineage>
        <taxon>Bacteria</taxon>
        <taxon>Bacillati</taxon>
        <taxon>Actinomycetota</taxon>
        <taxon>Actinomycetes</taxon>
        <taxon>Mycobacteriales</taxon>
        <taxon>Corynebacteriaceae</taxon>
        <taxon>Corynebacterium</taxon>
    </lineage>
</organism>
<dbReference type="PIRSF" id="PIRSF016838">
    <property type="entry name" value="PafC"/>
    <property type="match status" value="1"/>
</dbReference>
<dbReference type="OrthoDB" id="5174471at2"/>
<protein>
    <recommendedName>
        <fullName evidence="5">WYL domain-containing protein</fullName>
    </recommendedName>
</protein>
<dbReference type="InterPro" id="IPR051534">
    <property type="entry name" value="CBASS_pafABC_assoc_protein"/>
</dbReference>
<dbReference type="PROSITE" id="PS52050">
    <property type="entry name" value="WYL"/>
    <property type="match status" value="1"/>
</dbReference>
<reference evidence="3 4" key="1">
    <citation type="submission" date="2018-11" db="EMBL/GenBank/DDBJ databases">
        <authorList>
            <person name="Kleinhagauer T."/>
            <person name="Glaeser S.P."/>
            <person name="Spergser J."/>
            <person name="Ruckert C."/>
            <person name="Kaempfer P."/>
            <person name="Busse H.-J."/>
        </authorList>
    </citation>
    <scope>NUCLEOTIDE SEQUENCE [LARGE SCALE GENOMIC DNA]</scope>
    <source>
        <strain evidence="3 4">812CH</strain>
    </source>
</reference>
<dbReference type="AlphaFoldDB" id="A0A3G6IX97"/>
<dbReference type="Pfam" id="PF19187">
    <property type="entry name" value="HTH_PafC"/>
    <property type="match status" value="1"/>
</dbReference>
<proteinExistence type="predicted"/>
<dbReference type="KEGG" id="cpso:CPPEL_05795"/>
<dbReference type="Pfam" id="PF13280">
    <property type="entry name" value="WYL"/>
    <property type="match status" value="1"/>
</dbReference>
<dbReference type="RefSeq" id="WP_123960230.1">
    <property type="nucleotide sequence ID" value="NZ_CP033898.1"/>
</dbReference>
<sequence length="324" mass="35475">MTSPQSTHRSGKLADLVRVLNLVQYWQQHPGVALSTAAADLGVDIAQLKEDSYLLTTCGFGQYPDELFDLKVENRGVEVINDLGLNTPLRLTSLEAGSLLLALQTLQQMPGMAPSEVVQSVSEKLRRYLGNADAGFDISALDQPLENNDVLAAINQALEQKRQLSFQYQNAIGNIKQHQVSVAAVLSAKGATYIKAYVADAGTHLTFRTDRMHEVALSDAKATPHLSLESARFAPEDPFGLQAVQQRAELSVLPEAAWILDQIETIDVSYEDLIHITVPVASAEWLERFVLSNADRAWVESPTQLGQSLAQRALDGLNAYDEQP</sequence>
<keyword evidence="4" id="KW-1185">Reference proteome</keyword>
<gene>
    <name evidence="3" type="ORF">CPPEL_05795</name>
</gene>
<dbReference type="PANTHER" id="PTHR34580:SF1">
    <property type="entry name" value="PROTEIN PAFC"/>
    <property type="match status" value="1"/>
</dbReference>
<evidence type="ECO:0008006" key="5">
    <source>
        <dbReference type="Google" id="ProtNLM"/>
    </source>
</evidence>
<dbReference type="InterPro" id="IPR028349">
    <property type="entry name" value="PafC-like"/>
</dbReference>
<feature type="domain" description="PafC HTH" evidence="2">
    <location>
        <begin position="15"/>
        <end position="127"/>
    </location>
</feature>
<accession>A0A3G6IX97</accession>